<sequence length="1108" mass="127175">MKMADIGCAVHLCSLFLNRYGDFSSQLLQGLQRALPAPCKKEDKDSKQQIIFDNKIRVELRFLAELIVNGVFTEKEGLPLLNNQLSAIMKGDKENHNYISIIISFTKHCGEDFAGIIPRKHKLVAQKYELELVSSEVFSTQLKTAYCNLLKDHYSSLSKYLERQHKELQNMERQNRRTLQNKGELSEERRKRHEEKQSSYQKLLMNTSTFADLLDEDMPDLPVEELTQTELDLMAIDMMGTDGQLTEFDWANSLWEDDDTRTFHENLINLRSMVPAILFKDTDNTSNQRPGDKEEDKLDKLEDDIKALEIEADEEEEAAIEEGEETAEGVEGEEETVEEDTEGKAGEEMVLDEIETAEGDDDAEEGEQISNATLKMLMDAYINSLPHCVNRDHIDKAAVDFCLNLNTKSNRKKLSKALFNVPRVRLDLLPFYSRLVATLYVCMPDIATDLAERLKGEFRWHVRKKDQMMVESKIKVSRFIGELTKFKMCSKADTLQCLKNLIQDFRHHNIDMACALLESCGRFLYRSPDSHLKTNALLELMMRKKSKMHLNERHSTMIENAFFYCNPPEVIKLERKVRPPMHEYIRKLLYKDLSKVSVEKVLKQMRKLPWDNVQIKQYAVKCLSSVWNVKYNNLHCLANLLAGLVLYHDDAGIQVVDAILEDLRIGMEINYPKYNQRRVSILKFLGELYNYRMVESSVIFKTLYSLLRFGVVLEDTGSPLDPPEHLFRIRLVCTMLDTCGQFFDRGSSKKKLDCFLVYFQQYILYKRSLAYWSADNHPFPMDVDNAISDSIEVLRPKIKLFSSLEEATKEVEQLEKDQMQKFSSVLPEVHLTIVQPPGGGQGLMPIIESNEDQSSLSQGMESMSLNDDDDETSDGEDDGRGRRAGVNSASNSQSQNTGEEQEEMYGDYEESLTMDSVGENEDDDNVTVITGGPKLLECDEDEDFTAAFDKMLSENIQQRNAESMKVTQLDIGVPLHIKARTAIKPVNFNPFLQPVAAEEPEDPGTVNFVLMTRKGNKQQFKEFEVPVNSELAANLKNREEAEKAEKQRMKELTLNINERQEEEDYEEMLASMQRPAISVPPNSKNRFHHPKGAPNTEQIFNAKGNRKW</sequence>
<keyword evidence="3" id="KW-0175">Coiled coil</keyword>
<feature type="coiled-coil region" evidence="3">
    <location>
        <begin position="797"/>
        <end position="824"/>
    </location>
</feature>
<dbReference type="GO" id="GO:0005737">
    <property type="term" value="C:cytoplasm"/>
    <property type="evidence" value="ECO:0000318"/>
    <property type="project" value="GO_Central"/>
</dbReference>
<organism evidence="6 7">
    <name type="scientific">Strongylocentrotus purpuratus</name>
    <name type="common">Purple sea urchin</name>
    <dbReference type="NCBI Taxonomy" id="7668"/>
    <lineage>
        <taxon>Eukaryota</taxon>
        <taxon>Metazoa</taxon>
        <taxon>Echinodermata</taxon>
        <taxon>Eleutherozoa</taxon>
        <taxon>Echinozoa</taxon>
        <taxon>Echinoidea</taxon>
        <taxon>Euechinoidea</taxon>
        <taxon>Echinacea</taxon>
        <taxon>Camarodonta</taxon>
        <taxon>Echinidea</taxon>
        <taxon>Strongylocentrotidae</taxon>
        <taxon>Strongylocentrotus</taxon>
    </lineage>
</organism>
<dbReference type="GO" id="GO:0000184">
    <property type="term" value="P:nuclear-transcribed mRNA catabolic process, nonsense-mediated decay"/>
    <property type="evidence" value="ECO:0000318"/>
    <property type="project" value="GO_Central"/>
</dbReference>
<protein>
    <recommendedName>
        <fullName evidence="5">MIF4G domain-containing protein</fullName>
    </recommendedName>
</protein>
<dbReference type="Pfam" id="PF02854">
    <property type="entry name" value="MIF4G"/>
    <property type="match status" value="3"/>
</dbReference>
<accession>A0A7M7MYA7</accession>
<evidence type="ECO:0000259" key="5">
    <source>
        <dbReference type="SMART" id="SM00543"/>
    </source>
</evidence>
<feature type="compositionally biased region" description="Basic and acidic residues" evidence="4">
    <location>
        <begin position="184"/>
        <end position="197"/>
    </location>
</feature>
<dbReference type="KEGG" id="spu:755564"/>
<dbReference type="SMART" id="SM00543">
    <property type="entry name" value="MIF4G"/>
    <property type="match status" value="2"/>
</dbReference>
<comment type="subcellular location">
    <subcellularLocation>
        <location evidence="1">Cytoplasm</location>
    </subcellularLocation>
</comment>
<feature type="domain" description="MIF4G" evidence="5">
    <location>
        <begin position="583"/>
        <end position="797"/>
    </location>
</feature>
<dbReference type="SUPFAM" id="SSF48371">
    <property type="entry name" value="ARM repeat"/>
    <property type="match status" value="3"/>
</dbReference>
<dbReference type="EnsemblMetazoa" id="XM_030972110">
    <property type="protein sequence ID" value="XP_030827970"/>
    <property type="gene ID" value="LOC755564"/>
</dbReference>
<keyword evidence="7" id="KW-1185">Reference proteome</keyword>
<dbReference type="Pfam" id="PF04050">
    <property type="entry name" value="Upf2"/>
    <property type="match status" value="1"/>
</dbReference>
<feature type="domain" description="MIF4G" evidence="5">
    <location>
        <begin position="379"/>
        <end position="568"/>
    </location>
</feature>
<dbReference type="InterPro" id="IPR039762">
    <property type="entry name" value="Nmd2/UPF2"/>
</dbReference>
<dbReference type="InterPro" id="IPR007193">
    <property type="entry name" value="Upf2/Nmd2_C"/>
</dbReference>
<dbReference type="Gene3D" id="6.10.250.770">
    <property type="match status" value="1"/>
</dbReference>
<dbReference type="CTD" id="26019"/>
<feature type="compositionally biased region" description="Polar residues" evidence="4">
    <location>
        <begin position="887"/>
        <end position="897"/>
    </location>
</feature>
<dbReference type="GO" id="GO:0003723">
    <property type="term" value="F:RNA binding"/>
    <property type="evidence" value="ECO:0007669"/>
    <property type="project" value="InterPro"/>
</dbReference>
<feature type="region of interest" description="Disordered" evidence="4">
    <location>
        <begin position="1077"/>
        <end position="1108"/>
    </location>
</feature>
<reference evidence="7" key="1">
    <citation type="submission" date="2015-02" db="EMBL/GenBank/DDBJ databases">
        <title>Genome sequencing for Strongylocentrotus purpuratus.</title>
        <authorList>
            <person name="Murali S."/>
            <person name="Liu Y."/>
            <person name="Vee V."/>
            <person name="English A."/>
            <person name="Wang M."/>
            <person name="Skinner E."/>
            <person name="Han Y."/>
            <person name="Muzny D.M."/>
            <person name="Worley K.C."/>
            <person name="Gibbs R.A."/>
        </authorList>
    </citation>
    <scope>NUCLEOTIDE SEQUENCE</scope>
</reference>
<evidence type="ECO:0000256" key="3">
    <source>
        <dbReference type="SAM" id="Coils"/>
    </source>
</evidence>
<evidence type="ECO:0000256" key="1">
    <source>
        <dbReference type="ARBA" id="ARBA00004496"/>
    </source>
</evidence>
<dbReference type="PANTHER" id="PTHR12839:SF7">
    <property type="entry name" value="REGULATOR OF NONSENSE TRANSCRIPTS 2"/>
    <property type="match status" value="1"/>
</dbReference>
<feature type="compositionally biased region" description="Acidic residues" evidence="4">
    <location>
        <begin position="866"/>
        <end position="877"/>
    </location>
</feature>
<dbReference type="Proteomes" id="UP000007110">
    <property type="component" value="Unassembled WGS sequence"/>
</dbReference>
<name>A0A7M7MYA7_STRPU</name>
<evidence type="ECO:0000313" key="6">
    <source>
        <dbReference type="EnsemblMetazoa" id="XP_030827970"/>
    </source>
</evidence>
<proteinExistence type="predicted"/>
<feature type="compositionally biased region" description="Basic and acidic residues" evidence="4">
    <location>
        <begin position="290"/>
        <end position="300"/>
    </location>
</feature>
<feature type="region of interest" description="Disordered" evidence="4">
    <location>
        <begin position="311"/>
        <end position="349"/>
    </location>
</feature>
<dbReference type="OrthoDB" id="27832at2759"/>
<dbReference type="PANTHER" id="PTHR12839">
    <property type="entry name" value="NONSENSE-MEDIATED MRNA DECAY PROTEIN 2 UP-FRAMESHIFT SUPPRESSOR 2"/>
    <property type="match status" value="1"/>
</dbReference>
<dbReference type="AlphaFoldDB" id="A0A7M7MYA7"/>
<reference evidence="6" key="2">
    <citation type="submission" date="2021-01" db="UniProtKB">
        <authorList>
            <consortium name="EnsemblMetazoa"/>
        </authorList>
    </citation>
    <scope>IDENTIFICATION</scope>
</reference>
<dbReference type="FunFam" id="1.25.40.180:FF:000023">
    <property type="entry name" value="regulator of nonsense transcripts 2 isoform X1"/>
    <property type="match status" value="1"/>
</dbReference>
<evidence type="ECO:0000256" key="4">
    <source>
        <dbReference type="SAM" id="MobiDB-lite"/>
    </source>
</evidence>
<dbReference type="FunFam" id="4.10.80.160:FF:000002">
    <property type="entry name" value="Putative regulator of nonsense transcripts 2"/>
    <property type="match status" value="1"/>
</dbReference>
<dbReference type="InParanoid" id="A0A7M7MYA7"/>
<evidence type="ECO:0000256" key="2">
    <source>
        <dbReference type="ARBA" id="ARBA00022490"/>
    </source>
</evidence>
<feature type="region of interest" description="Disordered" evidence="4">
    <location>
        <begin position="169"/>
        <end position="199"/>
    </location>
</feature>
<dbReference type="GeneID" id="755564"/>
<feature type="region of interest" description="Disordered" evidence="4">
    <location>
        <begin position="852"/>
        <end position="905"/>
    </location>
</feature>
<dbReference type="Gene3D" id="4.10.80.160">
    <property type="match status" value="1"/>
</dbReference>
<keyword evidence="2" id="KW-0963">Cytoplasm</keyword>
<dbReference type="InterPro" id="IPR016024">
    <property type="entry name" value="ARM-type_fold"/>
</dbReference>
<feature type="region of interest" description="Disordered" evidence="4">
    <location>
        <begin position="281"/>
        <end position="300"/>
    </location>
</feature>
<feature type="compositionally biased region" description="Acidic residues" evidence="4">
    <location>
        <begin position="311"/>
        <end position="341"/>
    </location>
</feature>
<dbReference type="InterPro" id="IPR003890">
    <property type="entry name" value="MIF4G-like_typ-3"/>
</dbReference>
<feature type="compositionally biased region" description="Polar residues" evidence="4">
    <location>
        <begin position="852"/>
        <end position="865"/>
    </location>
</feature>
<dbReference type="RefSeq" id="XP_030827970.1">
    <property type="nucleotide sequence ID" value="XM_030972110.1"/>
</dbReference>
<dbReference type="OMA" id="DFQHHQI"/>
<feature type="coiled-coil region" evidence="3">
    <location>
        <begin position="1032"/>
        <end position="1062"/>
    </location>
</feature>
<dbReference type="FunFam" id="1.25.40.180:FF:000015">
    <property type="entry name" value="regulator of nonsense transcripts 2 isoform X1"/>
    <property type="match status" value="1"/>
</dbReference>
<dbReference type="GO" id="GO:0035145">
    <property type="term" value="C:exon-exon junction complex"/>
    <property type="evidence" value="ECO:0000318"/>
    <property type="project" value="GO_Central"/>
</dbReference>
<dbReference type="Gene3D" id="1.25.40.180">
    <property type="match status" value="3"/>
</dbReference>
<evidence type="ECO:0000313" key="7">
    <source>
        <dbReference type="Proteomes" id="UP000007110"/>
    </source>
</evidence>